<proteinExistence type="predicted"/>
<dbReference type="WBParaSite" id="SMTH1_107130.1">
    <property type="protein sequence ID" value="SMTH1_107130.1"/>
    <property type="gene ID" value="SMTH1_107130"/>
</dbReference>
<dbReference type="Gene3D" id="3.40.390.10">
    <property type="entry name" value="Collagenase (Catalytic Domain)"/>
    <property type="match status" value="1"/>
</dbReference>
<evidence type="ECO:0000313" key="3">
    <source>
        <dbReference type="WBParaSite" id="SMTH1_107130.1"/>
    </source>
</evidence>
<dbReference type="SUPFAM" id="SSF55486">
    <property type="entry name" value="Metalloproteases ('zincins'), catalytic domain"/>
    <property type="match status" value="1"/>
</dbReference>
<dbReference type="InterPro" id="IPR024079">
    <property type="entry name" value="MetalloPept_cat_dom_sf"/>
</dbReference>
<protein>
    <recommendedName>
        <fullName evidence="1">Peptidase M13 C-terminal domain-containing protein</fullName>
    </recommendedName>
</protein>
<dbReference type="GO" id="GO:0004222">
    <property type="term" value="F:metalloendopeptidase activity"/>
    <property type="evidence" value="ECO:0007669"/>
    <property type="project" value="InterPro"/>
</dbReference>
<dbReference type="GO" id="GO:0005886">
    <property type="term" value="C:plasma membrane"/>
    <property type="evidence" value="ECO:0007669"/>
    <property type="project" value="TreeGrafter"/>
</dbReference>
<dbReference type="AlphaFoldDB" id="A0AA85ATX5"/>
<dbReference type="Pfam" id="PF01431">
    <property type="entry name" value="Peptidase_M13"/>
    <property type="match status" value="1"/>
</dbReference>
<dbReference type="InterPro" id="IPR018497">
    <property type="entry name" value="Peptidase_M13_C"/>
</dbReference>
<sequence length="591" mass="67416">EASSPLKSETSSGVERATETGILCIYYNCSTNNSNDSINAICDNYEKYTCDKHHKTDHPDNLTITVDDVVMKMFEITEYQDVPSIKAAEMFYKTCTEALSVKNEFITTKVIDLIELLFSGWLMSSDDTQQYNLIEKFLRSRKFNLTASILPLIFQGGRTTLFSLNLIGDYSQEDNSMIYSDRMDSEVKEQIFKYLENVGALQTNKNMMDGVFEIYSKIKDIDWNVLFENAFAHESKRKKRYTQYASDKFLYKMRRYLKKYVEDFYPSDIDEKSSTCIQELKENFWWTINKQHKYSSISKSTKDEVTQMFDKMKHKLTELLSQGSWSSEDDKEEAISTVSNIKVLLMDSESLSEGYESRDKILENKLSADNYLINAYYSMKAKFLTSLKATSHGYELPDLFTFQPSIIDGGGTVVMTSGLLHPPFLNTSHSISEKYGTVGWLLGRQIISAAFRDNQLIEQTQYQPECGSTVSTPFRSQLCCLSAQINSGGLQKENLGKLSAGINGLMLSFETYKGNLNGNTESLNERKMFFSAFARMMCGGLLSPIIDRKSQSSIQDYEYIVNDVVKHSQGFSETYQCESGSIMNPVRKCIL</sequence>
<evidence type="ECO:0000313" key="2">
    <source>
        <dbReference type="Proteomes" id="UP000050791"/>
    </source>
</evidence>
<dbReference type="GO" id="GO:0006508">
    <property type="term" value="P:proteolysis"/>
    <property type="evidence" value="ECO:0007669"/>
    <property type="project" value="InterPro"/>
</dbReference>
<dbReference type="PANTHER" id="PTHR11733">
    <property type="entry name" value="ZINC METALLOPROTEASE FAMILY M13 NEPRILYSIN-RELATED"/>
    <property type="match status" value="1"/>
</dbReference>
<dbReference type="Gene3D" id="1.10.1380.10">
    <property type="entry name" value="Neutral endopeptidase , domain2"/>
    <property type="match status" value="1"/>
</dbReference>
<reference evidence="3" key="1">
    <citation type="submission" date="2023-11" db="UniProtKB">
        <authorList>
            <consortium name="WormBaseParasite"/>
        </authorList>
    </citation>
    <scope>IDENTIFICATION</scope>
</reference>
<accession>A0AA85ATX5</accession>
<dbReference type="PROSITE" id="PS51885">
    <property type="entry name" value="NEPRILYSIN"/>
    <property type="match status" value="1"/>
</dbReference>
<dbReference type="InterPro" id="IPR042089">
    <property type="entry name" value="Peptidase_M13_dom_2"/>
</dbReference>
<evidence type="ECO:0000259" key="1">
    <source>
        <dbReference type="Pfam" id="PF01431"/>
    </source>
</evidence>
<name>A0AA85ATX5_9TREM</name>
<organism evidence="2 3">
    <name type="scientific">Schistosoma mattheei</name>
    <dbReference type="NCBI Taxonomy" id="31246"/>
    <lineage>
        <taxon>Eukaryota</taxon>
        <taxon>Metazoa</taxon>
        <taxon>Spiralia</taxon>
        <taxon>Lophotrochozoa</taxon>
        <taxon>Platyhelminthes</taxon>
        <taxon>Trematoda</taxon>
        <taxon>Digenea</taxon>
        <taxon>Strigeidida</taxon>
        <taxon>Schistosomatoidea</taxon>
        <taxon>Schistosomatidae</taxon>
        <taxon>Schistosoma</taxon>
    </lineage>
</organism>
<feature type="domain" description="Peptidase M13 C-terminal" evidence="1">
    <location>
        <begin position="412"/>
        <end position="589"/>
    </location>
</feature>
<dbReference type="Proteomes" id="UP000050791">
    <property type="component" value="Unassembled WGS sequence"/>
</dbReference>
<dbReference type="InterPro" id="IPR000718">
    <property type="entry name" value="Peptidase_M13"/>
</dbReference>
<dbReference type="PANTHER" id="PTHR11733:SF222">
    <property type="entry name" value="IP12942P"/>
    <property type="match status" value="1"/>
</dbReference>